<evidence type="ECO:0000313" key="4">
    <source>
        <dbReference type="Proteomes" id="UP000184600"/>
    </source>
</evidence>
<keyword evidence="4" id="KW-1185">Reference proteome</keyword>
<keyword evidence="2" id="KW-0732">Signal</keyword>
<accession>A0A1M7YX98</accession>
<sequence>MITKITFNMKARIAFLLALILSPSIYSGSLPQDEKLLQSLIQRGVICKGLTYDEQQEALRIYLNKKARKDKSPQEKSDSTSFKTCIAPHKK</sequence>
<name>A0A1M7YX98_9VIBR</name>
<gene>
    <name evidence="3" type="ORF">VQ7734_02997</name>
</gene>
<dbReference type="RefSeq" id="WP_315985762.1">
    <property type="nucleotide sequence ID" value="NZ_AP024897.1"/>
</dbReference>
<evidence type="ECO:0000313" key="3">
    <source>
        <dbReference type="EMBL" id="SHO57228.1"/>
    </source>
</evidence>
<organism evidence="3 4">
    <name type="scientific">Vibrio quintilis</name>
    <dbReference type="NCBI Taxonomy" id="1117707"/>
    <lineage>
        <taxon>Bacteria</taxon>
        <taxon>Pseudomonadati</taxon>
        <taxon>Pseudomonadota</taxon>
        <taxon>Gammaproteobacteria</taxon>
        <taxon>Vibrionales</taxon>
        <taxon>Vibrionaceae</taxon>
        <taxon>Vibrio</taxon>
    </lineage>
</organism>
<evidence type="ECO:0000256" key="2">
    <source>
        <dbReference type="SAM" id="SignalP"/>
    </source>
</evidence>
<dbReference type="Proteomes" id="UP000184600">
    <property type="component" value="Unassembled WGS sequence"/>
</dbReference>
<reference evidence="4" key="1">
    <citation type="submission" date="2016-12" db="EMBL/GenBank/DDBJ databases">
        <authorList>
            <person name="Rodrigo-Torres L."/>
            <person name="Arahal R.D."/>
            <person name="Lucena T."/>
        </authorList>
    </citation>
    <scope>NUCLEOTIDE SEQUENCE [LARGE SCALE GENOMIC DNA]</scope>
</reference>
<feature type="chain" id="PRO_5012184411" evidence="2">
    <location>
        <begin position="28"/>
        <end position="91"/>
    </location>
</feature>
<feature type="signal peptide" evidence="2">
    <location>
        <begin position="1"/>
        <end position="27"/>
    </location>
</feature>
<dbReference type="AlphaFoldDB" id="A0A1M7YX98"/>
<feature type="region of interest" description="Disordered" evidence="1">
    <location>
        <begin position="68"/>
        <end position="91"/>
    </location>
</feature>
<dbReference type="EMBL" id="FRFG01000036">
    <property type="protein sequence ID" value="SHO57228.1"/>
    <property type="molecule type" value="Genomic_DNA"/>
</dbReference>
<protein>
    <submittedName>
        <fullName evidence="3">Uncharacterized protein</fullName>
    </submittedName>
</protein>
<proteinExistence type="predicted"/>
<evidence type="ECO:0000256" key="1">
    <source>
        <dbReference type="SAM" id="MobiDB-lite"/>
    </source>
</evidence>